<dbReference type="PROSITE" id="PS51257">
    <property type="entry name" value="PROKAR_LIPOPROTEIN"/>
    <property type="match status" value="1"/>
</dbReference>
<evidence type="ECO:0000313" key="4">
    <source>
        <dbReference type="EMBL" id="MVZ63705.1"/>
    </source>
</evidence>
<reference evidence="4 5" key="1">
    <citation type="submission" date="2019-12" db="EMBL/GenBank/DDBJ databases">
        <authorList>
            <person name="Dong K."/>
        </authorList>
    </citation>
    <scope>NUCLEOTIDE SEQUENCE [LARGE SCALE GENOMIC DNA]</scope>
    <source>
        <strain evidence="4 5">JCM 31225</strain>
    </source>
</reference>
<feature type="chain" id="PRO_5026757713" evidence="2">
    <location>
        <begin position="24"/>
        <end position="193"/>
    </location>
</feature>
<dbReference type="InterPro" id="IPR027385">
    <property type="entry name" value="Beta-barrel_OMP"/>
</dbReference>
<dbReference type="SUPFAM" id="SSF56925">
    <property type="entry name" value="OMPA-like"/>
    <property type="match status" value="1"/>
</dbReference>
<dbReference type="AlphaFoldDB" id="A0A6N8L1U3"/>
<name>A0A6N8L1U3_9SPHI</name>
<dbReference type="Pfam" id="PF13505">
    <property type="entry name" value="OMP_b-brl"/>
    <property type="match status" value="1"/>
</dbReference>
<organism evidence="4 5">
    <name type="scientific">Sphingobacterium humi</name>
    <dbReference type="NCBI Taxonomy" id="1796905"/>
    <lineage>
        <taxon>Bacteria</taxon>
        <taxon>Pseudomonadati</taxon>
        <taxon>Bacteroidota</taxon>
        <taxon>Sphingobacteriia</taxon>
        <taxon>Sphingobacteriales</taxon>
        <taxon>Sphingobacteriaceae</taxon>
        <taxon>Sphingobacterium</taxon>
    </lineage>
</organism>
<protein>
    <submittedName>
        <fullName evidence="4">Outer membrane beta-barrel protein</fullName>
    </submittedName>
</protein>
<keyword evidence="1 2" id="KW-0732">Signal</keyword>
<evidence type="ECO:0000313" key="5">
    <source>
        <dbReference type="Proteomes" id="UP000435036"/>
    </source>
</evidence>
<keyword evidence="5" id="KW-1185">Reference proteome</keyword>
<dbReference type="EMBL" id="WSQA01000015">
    <property type="protein sequence ID" value="MVZ63705.1"/>
    <property type="molecule type" value="Genomic_DNA"/>
</dbReference>
<comment type="caution">
    <text evidence="4">The sequence shown here is derived from an EMBL/GenBank/DDBJ whole genome shotgun (WGS) entry which is preliminary data.</text>
</comment>
<feature type="domain" description="Outer membrane protein beta-barrel" evidence="3">
    <location>
        <begin position="10"/>
        <end position="165"/>
    </location>
</feature>
<dbReference type="RefSeq" id="WP_160370425.1">
    <property type="nucleotide sequence ID" value="NZ_WSQA01000015.1"/>
</dbReference>
<evidence type="ECO:0000256" key="1">
    <source>
        <dbReference type="ARBA" id="ARBA00022729"/>
    </source>
</evidence>
<gene>
    <name evidence="4" type="ORF">GQF63_16880</name>
</gene>
<dbReference type="InterPro" id="IPR011250">
    <property type="entry name" value="OMP/PagP_B-barrel"/>
</dbReference>
<evidence type="ECO:0000259" key="3">
    <source>
        <dbReference type="Pfam" id="PF13505"/>
    </source>
</evidence>
<accession>A0A6N8L1U3</accession>
<dbReference type="Gene3D" id="2.40.160.20">
    <property type="match status" value="1"/>
</dbReference>
<dbReference type="OrthoDB" id="764974at2"/>
<evidence type="ECO:0000256" key="2">
    <source>
        <dbReference type="SAM" id="SignalP"/>
    </source>
</evidence>
<proteinExistence type="predicted"/>
<dbReference type="Proteomes" id="UP000435036">
    <property type="component" value="Unassembled WGS sequence"/>
</dbReference>
<feature type="signal peptide" evidence="2">
    <location>
        <begin position="1"/>
        <end position="23"/>
    </location>
</feature>
<sequence length="193" mass="20800">MKRTTFNLIAILVLSCVALQSHAQEAKRKGFIGISLGPSIPFGEFKKDGLAKTGANISLINFGYLFNGKVGVAANWFGAAHNIDSNNSELSDVMWSYGGIMAGPLVSGQISEDVDLDGRVQIGYSYASMDVNGVKLDGTGFAYGAGAGLRFHVSRLFSLSFMVDAFFSNNKGDYMDRKIQAINPTVGFSYRLK</sequence>